<evidence type="ECO:0000313" key="5">
    <source>
        <dbReference type="EMBL" id="TKJ37269.1"/>
    </source>
</evidence>
<gene>
    <name evidence="5" type="ORF">CEE37_14265</name>
</gene>
<comment type="caution">
    <text evidence="5">The sequence shown here is derived from an EMBL/GenBank/DDBJ whole genome shotgun (WGS) entry which is preliminary data.</text>
</comment>
<dbReference type="GO" id="GO:0005524">
    <property type="term" value="F:ATP binding"/>
    <property type="evidence" value="ECO:0007669"/>
    <property type="project" value="UniProtKB-KW"/>
</dbReference>
<accession>A0A532UQQ8</accession>
<dbReference type="GO" id="GO:0016887">
    <property type="term" value="F:ATP hydrolysis activity"/>
    <property type="evidence" value="ECO:0007669"/>
    <property type="project" value="InterPro"/>
</dbReference>
<dbReference type="SUPFAM" id="SSF52540">
    <property type="entry name" value="P-loop containing nucleoside triphosphate hydrolases"/>
    <property type="match status" value="1"/>
</dbReference>
<evidence type="ECO:0000256" key="3">
    <source>
        <dbReference type="ARBA" id="ARBA00022840"/>
    </source>
</evidence>
<evidence type="ECO:0000313" key="6">
    <source>
        <dbReference type="Proteomes" id="UP000319619"/>
    </source>
</evidence>
<proteinExistence type="predicted"/>
<dbReference type="CDD" id="cd03261">
    <property type="entry name" value="ABC_Org_Solvent_Resistant"/>
    <property type="match status" value="1"/>
</dbReference>
<dbReference type="EMBL" id="NJBN01000013">
    <property type="protein sequence ID" value="TKJ37269.1"/>
    <property type="molecule type" value="Genomic_DNA"/>
</dbReference>
<dbReference type="Gene3D" id="3.40.50.300">
    <property type="entry name" value="P-loop containing nucleotide triphosphate hydrolases"/>
    <property type="match status" value="1"/>
</dbReference>
<sequence>MIEIKGLTKSFEDKPVLQGVDLTIGTGESIVIIGRSGCGKSVLLKLLIGLLTPDSGQIIIDGSDITSLKESELYKVRHKFGVLFQGAALFDSMTVRENVSLGLTEHTDLSPDRIAEISDEKLRQVGLPDIQDLKPAELSGGMKKRVGLARAIAMNPQYVLYDEPTTGLDPIMADIINELVIRLNDELDVTTIAVTHDMVSAYKVADRIVMLHRGVILFDGTPEEVKNTDNEVVRQFIEGRAEGPIKPVPIGGVSLGNHRSG</sequence>
<dbReference type="PANTHER" id="PTHR43023:SF6">
    <property type="entry name" value="INTERMEMBRANE PHOSPHOLIPID TRANSPORT SYSTEM ATP-BINDING PROTEIN MLAF"/>
    <property type="match status" value="1"/>
</dbReference>
<reference evidence="5 6" key="1">
    <citation type="submission" date="2017-06" db="EMBL/GenBank/DDBJ databases">
        <title>Novel microbial phyla capable of carbon fixation and sulfur reduction in deep-sea sediments.</title>
        <authorList>
            <person name="Huang J."/>
            <person name="Baker B."/>
            <person name="Wang Y."/>
        </authorList>
    </citation>
    <scope>NUCLEOTIDE SEQUENCE [LARGE SCALE GENOMIC DNA]</scope>
    <source>
        <strain evidence="5">B3_LCP</strain>
    </source>
</reference>
<feature type="domain" description="ABC transporter" evidence="4">
    <location>
        <begin position="2"/>
        <end position="238"/>
    </location>
</feature>
<dbReference type="SMART" id="SM00382">
    <property type="entry name" value="AAA"/>
    <property type="match status" value="1"/>
</dbReference>
<protein>
    <submittedName>
        <fullName evidence="5">ABC transporter ATP-binding protein</fullName>
    </submittedName>
</protein>
<dbReference type="InterPro" id="IPR003593">
    <property type="entry name" value="AAA+_ATPase"/>
</dbReference>
<dbReference type="InterPro" id="IPR003439">
    <property type="entry name" value="ABC_transporter-like_ATP-bd"/>
</dbReference>
<organism evidence="5 6">
    <name type="scientific">candidate division LCP-89 bacterium B3_LCP</name>
    <dbReference type="NCBI Taxonomy" id="2012998"/>
    <lineage>
        <taxon>Bacteria</taxon>
        <taxon>Pseudomonadati</taxon>
        <taxon>Bacteria division LCP-89</taxon>
    </lineage>
</organism>
<evidence type="ECO:0000256" key="1">
    <source>
        <dbReference type="ARBA" id="ARBA00022448"/>
    </source>
</evidence>
<dbReference type="PROSITE" id="PS00211">
    <property type="entry name" value="ABC_TRANSPORTER_1"/>
    <property type="match status" value="1"/>
</dbReference>
<evidence type="ECO:0000256" key="2">
    <source>
        <dbReference type="ARBA" id="ARBA00022741"/>
    </source>
</evidence>
<dbReference type="Pfam" id="PF00005">
    <property type="entry name" value="ABC_tran"/>
    <property type="match status" value="1"/>
</dbReference>
<dbReference type="InterPro" id="IPR027417">
    <property type="entry name" value="P-loop_NTPase"/>
</dbReference>
<dbReference type="Proteomes" id="UP000319619">
    <property type="component" value="Unassembled WGS sequence"/>
</dbReference>
<evidence type="ECO:0000259" key="4">
    <source>
        <dbReference type="PROSITE" id="PS50893"/>
    </source>
</evidence>
<dbReference type="PROSITE" id="PS50893">
    <property type="entry name" value="ABC_TRANSPORTER_2"/>
    <property type="match status" value="1"/>
</dbReference>
<dbReference type="PANTHER" id="PTHR43023">
    <property type="entry name" value="PROTEIN TRIGALACTOSYLDIACYLGLYCEROL 3, CHLOROPLASTIC"/>
    <property type="match status" value="1"/>
</dbReference>
<keyword evidence="3 5" id="KW-0067">ATP-binding</keyword>
<dbReference type="InterPro" id="IPR017871">
    <property type="entry name" value="ABC_transporter-like_CS"/>
</dbReference>
<name>A0A532UQQ8_UNCL8</name>
<keyword evidence="1" id="KW-0813">Transport</keyword>
<dbReference type="AlphaFoldDB" id="A0A532UQQ8"/>
<keyword evidence="2" id="KW-0547">Nucleotide-binding</keyword>